<accession>A0A0B7AL55</accession>
<dbReference type="AlphaFoldDB" id="A0A0B7AL55"/>
<gene>
    <name evidence="1" type="primary">ORF127920</name>
</gene>
<reference evidence="1" key="1">
    <citation type="submission" date="2014-12" db="EMBL/GenBank/DDBJ databases">
        <title>Insight into the proteome of Arion vulgaris.</title>
        <authorList>
            <person name="Aradska J."/>
            <person name="Bulat T."/>
            <person name="Smidak R."/>
            <person name="Sarate P."/>
            <person name="Gangsoo J."/>
            <person name="Sialana F."/>
            <person name="Bilban M."/>
            <person name="Lubec G."/>
        </authorList>
    </citation>
    <scope>NUCLEOTIDE SEQUENCE</scope>
    <source>
        <tissue evidence="1">Skin</tissue>
    </source>
</reference>
<evidence type="ECO:0000313" key="1">
    <source>
        <dbReference type="EMBL" id="CEK81774.1"/>
    </source>
</evidence>
<protein>
    <submittedName>
        <fullName evidence="1">Uncharacterized protein</fullName>
    </submittedName>
</protein>
<organism evidence="1">
    <name type="scientific">Arion vulgaris</name>
    <dbReference type="NCBI Taxonomy" id="1028688"/>
    <lineage>
        <taxon>Eukaryota</taxon>
        <taxon>Metazoa</taxon>
        <taxon>Spiralia</taxon>
        <taxon>Lophotrochozoa</taxon>
        <taxon>Mollusca</taxon>
        <taxon>Gastropoda</taxon>
        <taxon>Heterobranchia</taxon>
        <taxon>Euthyneura</taxon>
        <taxon>Panpulmonata</taxon>
        <taxon>Eupulmonata</taxon>
        <taxon>Stylommatophora</taxon>
        <taxon>Helicina</taxon>
        <taxon>Arionoidea</taxon>
        <taxon>Arionidae</taxon>
        <taxon>Arion</taxon>
    </lineage>
</organism>
<name>A0A0B7AL55_9EUPU</name>
<sequence>QKLIAEEESRREPIAYEKNQKDTTFCGHVMRREKLEYIVTMDTIQGKTV</sequence>
<dbReference type="EMBL" id="HACG01034909">
    <property type="protein sequence ID" value="CEK81774.1"/>
    <property type="molecule type" value="Transcribed_RNA"/>
</dbReference>
<feature type="non-terminal residue" evidence="1">
    <location>
        <position position="1"/>
    </location>
</feature>
<proteinExistence type="predicted"/>